<dbReference type="Proteomes" id="UP000298652">
    <property type="component" value="Chromosome 3"/>
</dbReference>
<dbReference type="Gramene" id="TKW29671">
    <property type="protein sequence ID" value="TKW29671"/>
    <property type="gene ID" value="SEVIR_3G411700v2"/>
</dbReference>
<sequence>MASVALAGPRQRRRLRSRPRLGCSGVGGRCGHGCGYLPWRTVRPTCGDRLRRPAGASRPAPAAGGFHVLCGGVLVAPWWCGQHWCARAHSSVVGCDHAGAHQQRHGGGAGGVGRLFTATTIRVKPYPSLGWRRWRHWCHVLPEGDVGHLLHRLWPLSGLHVGHPFTVMTMRVKTHLSLGRRRWRL</sequence>
<proteinExistence type="predicted"/>
<name>A0A4U6VJ47_SETVI</name>
<evidence type="ECO:0000313" key="2">
    <source>
        <dbReference type="Proteomes" id="UP000298652"/>
    </source>
</evidence>
<gene>
    <name evidence="1" type="ORF">SEVIR_3G411700v2</name>
</gene>
<dbReference type="AlphaFoldDB" id="A0A4U6VJ47"/>
<reference evidence="1" key="1">
    <citation type="submission" date="2019-03" db="EMBL/GenBank/DDBJ databases">
        <title>WGS assembly of Setaria viridis.</title>
        <authorList>
            <person name="Huang P."/>
            <person name="Jenkins J."/>
            <person name="Grimwood J."/>
            <person name="Barry K."/>
            <person name="Healey A."/>
            <person name="Mamidi S."/>
            <person name="Sreedasyam A."/>
            <person name="Shu S."/>
            <person name="Feldman M."/>
            <person name="Wu J."/>
            <person name="Yu Y."/>
            <person name="Chen C."/>
            <person name="Johnson J."/>
            <person name="Rokhsar D."/>
            <person name="Baxter I."/>
            <person name="Schmutz J."/>
            <person name="Brutnell T."/>
            <person name="Kellogg E."/>
        </authorList>
    </citation>
    <scope>NUCLEOTIDE SEQUENCE [LARGE SCALE GENOMIC DNA]</scope>
</reference>
<keyword evidence="2" id="KW-1185">Reference proteome</keyword>
<protein>
    <submittedName>
        <fullName evidence="1">Uncharacterized protein</fullName>
    </submittedName>
</protein>
<accession>A0A4U6VJ47</accession>
<dbReference type="EMBL" id="CM016554">
    <property type="protein sequence ID" value="TKW29671.1"/>
    <property type="molecule type" value="Genomic_DNA"/>
</dbReference>
<organism evidence="1 2">
    <name type="scientific">Setaria viridis</name>
    <name type="common">Green bristlegrass</name>
    <name type="synonym">Setaria italica subsp. viridis</name>
    <dbReference type="NCBI Taxonomy" id="4556"/>
    <lineage>
        <taxon>Eukaryota</taxon>
        <taxon>Viridiplantae</taxon>
        <taxon>Streptophyta</taxon>
        <taxon>Embryophyta</taxon>
        <taxon>Tracheophyta</taxon>
        <taxon>Spermatophyta</taxon>
        <taxon>Magnoliopsida</taxon>
        <taxon>Liliopsida</taxon>
        <taxon>Poales</taxon>
        <taxon>Poaceae</taxon>
        <taxon>PACMAD clade</taxon>
        <taxon>Panicoideae</taxon>
        <taxon>Panicodae</taxon>
        <taxon>Paniceae</taxon>
        <taxon>Cenchrinae</taxon>
        <taxon>Setaria</taxon>
    </lineage>
</organism>
<evidence type="ECO:0000313" key="1">
    <source>
        <dbReference type="EMBL" id="TKW29671.1"/>
    </source>
</evidence>